<feature type="chain" id="PRO_5047330648" evidence="1">
    <location>
        <begin position="16"/>
        <end position="195"/>
    </location>
</feature>
<keyword evidence="1" id="KW-0732">Signal</keyword>
<proteinExistence type="predicted"/>
<dbReference type="Proteomes" id="UP001048976">
    <property type="component" value="Unassembled WGS sequence"/>
</dbReference>
<dbReference type="RefSeq" id="WP_169376126.1">
    <property type="nucleotide sequence ID" value="NZ_JAHSTY010000001.1"/>
</dbReference>
<sequence>MRLLLAVLLPPALLAGCAGIPYEKPEDRAAIQKDLAVNPEDVVTVTQVAWCAHPYGDITPCQLQDALAVQTRTKLILASYSNKHYRPVLQPRASEVMCAHAQASVDTAPNFYMFTKDYALQIWPITPDAKPDLLKKKLMLDAMTQGKKTFVGPQGNFVENTGRYNYGGGYIANTTIPYATRTKVLQLVNPCGGRE</sequence>
<protein>
    <submittedName>
        <fullName evidence="2">Uncharacterized protein</fullName>
    </submittedName>
</protein>
<name>A0ABS6NZS5_9PSED</name>
<keyword evidence="3" id="KW-1185">Reference proteome</keyword>
<evidence type="ECO:0000256" key="1">
    <source>
        <dbReference type="SAM" id="SignalP"/>
    </source>
</evidence>
<evidence type="ECO:0000313" key="3">
    <source>
        <dbReference type="Proteomes" id="UP001048976"/>
    </source>
</evidence>
<accession>A0ABS6NZS5</accession>
<dbReference type="PROSITE" id="PS51257">
    <property type="entry name" value="PROKAR_LIPOPROTEIN"/>
    <property type="match status" value="1"/>
</dbReference>
<gene>
    <name evidence="2" type="ORF">KVG91_14080</name>
</gene>
<evidence type="ECO:0000313" key="2">
    <source>
        <dbReference type="EMBL" id="MBV4453715.1"/>
    </source>
</evidence>
<comment type="caution">
    <text evidence="2">The sequence shown here is derived from an EMBL/GenBank/DDBJ whole genome shotgun (WGS) entry which is preliminary data.</text>
</comment>
<reference evidence="2" key="1">
    <citation type="submission" date="2021-06" db="EMBL/GenBank/DDBJ databases">
        <title>Updating the genus Pseudomonas: Description of 43 new species and partition of the Pseudomonas putida group.</title>
        <authorList>
            <person name="Girard L."/>
            <person name="Lood C."/>
            <person name="Vandamme P."/>
            <person name="Rokni-Zadeh H."/>
            <person name="Van Noort V."/>
            <person name="Hofte M."/>
            <person name="Lavigne R."/>
            <person name="De Mot R."/>
        </authorList>
    </citation>
    <scope>NUCLEOTIDE SEQUENCE</scope>
    <source>
        <strain evidence="2">SWRI103</strain>
    </source>
</reference>
<organism evidence="2 3">
    <name type="scientific">Pseudomonas azadiae</name>
    <dbReference type="NCBI Taxonomy" id="2843612"/>
    <lineage>
        <taxon>Bacteria</taxon>
        <taxon>Pseudomonadati</taxon>
        <taxon>Pseudomonadota</taxon>
        <taxon>Gammaproteobacteria</taxon>
        <taxon>Pseudomonadales</taxon>
        <taxon>Pseudomonadaceae</taxon>
        <taxon>Pseudomonas</taxon>
    </lineage>
</organism>
<feature type="signal peptide" evidence="1">
    <location>
        <begin position="1"/>
        <end position="15"/>
    </location>
</feature>
<dbReference type="EMBL" id="JAHSTY010000001">
    <property type="protein sequence ID" value="MBV4453715.1"/>
    <property type="molecule type" value="Genomic_DNA"/>
</dbReference>